<keyword evidence="17" id="KW-1185">Reference proteome</keyword>
<evidence type="ECO:0000256" key="5">
    <source>
        <dbReference type="ARBA" id="ARBA00022679"/>
    </source>
</evidence>
<keyword evidence="6" id="KW-0479">Metal-binding</keyword>
<evidence type="ECO:0000256" key="11">
    <source>
        <dbReference type="ARBA" id="ARBA00023152"/>
    </source>
</evidence>
<organism evidence="16 17">
    <name type="scientific">Limosa lapponica baueri</name>
    <dbReference type="NCBI Taxonomy" id="1758121"/>
    <lineage>
        <taxon>Eukaryota</taxon>
        <taxon>Metazoa</taxon>
        <taxon>Chordata</taxon>
        <taxon>Craniata</taxon>
        <taxon>Vertebrata</taxon>
        <taxon>Euteleostomi</taxon>
        <taxon>Archelosauria</taxon>
        <taxon>Archosauria</taxon>
        <taxon>Dinosauria</taxon>
        <taxon>Saurischia</taxon>
        <taxon>Theropoda</taxon>
        <taxon>Coelurosauria</taxon>
        <taxon>Aves</taxon>
        <taxon>Neognathae</taxon>
        <taxon>Neoaves</taxon>
        <taxon>Charadriiformes</taxon>
        <taxon>Scolopacidae</taxon>
        <taxon>Limosa</taxon>
    </lineage>
</organism>
<dbReference type="InterPro" id="IPR018209">
    <property type="entry name" value="Pyrv_Knase_AS"/>
</dbReference>
<proteinExistence type="inferred from homology"/>
<dbReference type="GO" id="GO:0004743">
    <property type="term" value="F:pyruvate kinase activity"/>
    <property type="evidence" value="ECO:0007669"/>
    <property type="project" value="UniProtKB-EC"/>
</dbReference>
<evidence type="ECO:0000256" key="12">
    <source>
        <dbReference type="ARBA" id="ARBA00023317"/>
    </source>
</evidence>
<accession>A0A2I0TDI9</accession>
<dbReference type="Proteomes" id="UP000233556">
    <property type="component" value="Unassembled WGS sequence"/>
</dbReference>
<evidence type="ECO:0000256" key="9">
    <source>
        <dbReference type="ARBA" id="ARBA00022840"/>
    </source>
</evidence>
<dbReference type="FunFam" id="3.40.1380.20:FF:000002">
    <property type="entry name" value="Pyruvate kinase"/>
    <property type="match status" value="1"/>
</dbReference>
<dbReference type="InterPro" id="IPR011037">
    <property type="entry name" value="Pyrv_Knase-like_insert_dom_sf"/>
</dbReference>
<keyword evidence="10 14" id="KW-0460">Magnesium</keyword>
<evidence type="ECO:0000259" key="15">
    <source>
        <dbReference type="Pfam" id="PF00224"/>
    </source>
</evidence>
<dbReference type="Gene3D" id="3.20.20.60">
    <property type="entry name" value="Phosphoenolpyruvate-binding domains"/>
    <property type="match status" value="1"/>
</dbReference>
<evidence type="ECO:0000256" key="8">
    <source>
        <dbReference type="ARBA" id="ARBA00022777"/>
    </source>
</evidence>
<dbReference type="InterPro" id="IPR036918">
    <property type="entry name" value="Pyrv_Knase_C_sf"/>
</dbReference>
<dbReference type="UniPathway" id="UPA00109">
    <property type="reaction ID" value="UER00188"/>
</dbReference>
<dbReference type="SUPFAM" id="SSF51621">
    <property type="entry name" value="Phosphoenolpyruvate/pyruvate domain"/>
    <property type="match status" value="1"/>
</dbReference>
<sequence>MKRSYEGNICIDGRHRIPATMSKHHDAGTAFIQTQQLHAAMADTFLEHMCRLDIDSEPTIARNTGIICTIGPASRSVEKLKEMIKSGMNVARLNFSHGTHESGTAEVELKKGAALKVTLDDAFMENCDENVLWVDYKNLTKVVEVGSKIYVDDGLISLLVKEKGKDYVMTEIENGGMLGSKKGVNLPGAAVDLPAVSEKDIQDLKFGVEQNVDMVFASFIRKAADVHAVRKVLGEKGKNIKIISKIENHEGVRRFDEIMEASDGIMVARGDLGIEIPAEKVFLAQKMMIGRCNRAGKPIICATQMLESMIKKPRPTRAEGSDVANAVLDGADCIMLSGETAKGDYPLEAVRMQHAIAREAEAAMFHRQLFEEILRLNVNNRDPADAMAAGAVEASFKCLAAALIVLTESGR</sequence>
<dbReference type="GO" id="GO:0000287">
    <property type="term" value="F:magnesium ion binding"/>
    <property type="evidence" value="ECO:0007669"/>
    <property type="project" value="InterPro"/>
</dbReference>
<evidence type="ECO:0000256" key="4">
    <source>
        <dbReference type="ARBA" id="ARBA00008663"/>
    </source>
</evidence>
<dbReference type="GO" id="GO:0005524">
    <property type="term" value="F:ATP binding"/>
    <property type="evidence" value="ECO:0007669"/>
    <property type="project" value="UniProtKB-KW"/>
</dbReference>
<dbReference type="OrthoDB" id="108365at2759"/>
<evidence type="ECO:0000256" key="3">
    <source>
        <dbReference type="ARBA" id="ARBA00004997"/>
    </source>
</evidence>
<dbReference type="EC" id="2.7.1.40" evidence="14"/>
<evidence type="ECO:0000256" key="7">
    <source>
        <dbReference type="ARBA" id="ARBA00022741"/>
    </source>
</evidence>
<dbReference type="Pfam" id="PF00224">
    <property type="entry name" value="PK"/>
    <property type="match status" value="1"/>
</dbReference>
<evidence type="ECO:0000256" key="6">
    <source>
        <dbReference type="ARBA" id="ARBA00022723"/>
    </source>
</evidence>
<comment type="pathway">
    <text evidence="3 14">Carbohydrate degradation; glycolysis; pyruvate from D-glyceraldehyde 3-phosphate: step 5/5.</text>
</comment>
<comment type="similarity">
    <text evidence="4 14">Belongs to the pyruvate kinase family.</text>
</comment>
<keyword evidence="9" id="KW-0067">ATP-binding</keyword>
<reference evidence="17" key="1">
    <citation type="submission" date="2017-11" db="EMBL/GenBank/DDBJ databases">
        <authorList>
            <person name="Lima N.C."/>
            <person name="Parody-Merino A.M."/>
            <person name="Battley P.F."/>
            <person name="Fidler A.E."/>
            <person name="Prosdocimi F."/>
        </authorList>
    </citation>
    <scope>NUCLEOTIDE SEQUENCE [LARGE SCALE GENOMIC DNA]</scope>
</reference>
<keyword evidence="8 14" id="KW-0418">Kinase</keyword>
<keyword evidence="11 14" id="KW-0324">Glycolysis</keyword>
<dbReference type="Gene3D" id="3.40.1380.20">
    <property type="entry name" value="Pyruvate kinase, C-terminal domain"/>
    <property type="match status" value="1"/>
</dbReference>
<dbReference type="GO" id="GO:0030955">
    <property type="term" value="F:potassium ion binding"/>
    <property type="evidence" value="ECO:0007669"/>
    <property type="project" value="InterPro"/>
</dbReference>
<gene>
    <name evidence="16" type="ORF">llap_17824</name>
</gene>
<comment type="catalytic activity">
    <reaction evidence="13 14">
        <text>pyruvate + ATP = phosphoenolpyruvate + ADP + H(+)</text>
        <dbReference type="Rhea" id="RHEA:18157"/>
        <dbReference type="ChEBI" id="CHEBI:15361"/>
        <dbReference type="ChEBI" id="CHEBI:15378"/>
        <dbReference type="ChEBI" id="CHEBI:30616"/>
        <dbReference type="ChEBI" id="CHEBI:58702"/>
        <dbReference type="ChEBI" id="CHEBI:456216"/>
        <dbReference type="EC" id="2.7.1.40"/>
    </reaction>
</comment>
<evidence type="ECO:0000256" key="2">
    <source>
        <dbReference type="ARBA" id="ARBA00001958"/>
    </source>
</evidence>
<evidence type="ECO:0000256" key="13">
    <source>
        <dbReference type="ARBA" id="ARBA00048152"/>
    </source>
</evidence>
<dbReference type="InterPro" id="IPR015813">
    <property type="entry name" value="Pyrv/PenolPyrv_kinase-like_dom"/>
</dbReference>
<dbReference type="EMBL" id="KZ512150">
    <property type="protein sequence ID" value="PKU31873.1"/>
    <property type="molecule type" value="Genomic_DNA"/>
</dbReference>
<protein>
    <recommendedName>
        <fullName evidence="14">Pyruvate kinase</fullName>
        <ecNumber evidence="14">2.7.1.40</ecNumber>
    </recommendedName>
</protein>
<keyword evidence="5 14" id="KW-0808">Transferase</keyword>
<keyword evidence="7" id="KW-0547">Nucleotide-binding</keyword>
<evidence type="ECO:0000256" key="10">
    <source>
        <dbReference type="ARBA" id="ARBA00022842"/>
    </source>
</evidence>
<dbReference type="InterPro" id="IPR001697">
    <property type="entry name" value="Pyr_Knase"/>
</dbReference>
<evidence type="ECO:0000313" key="17">
    <source>
        <dbReference type="Proteomes" id="UP000233556"/>
    </source>
</evidence>
<dbReference type="NCBIfam" id="TIGR01064">
    <property type="entry name" value="pyruv_kin"/>
    <property type="match status" value="1"/>
</dbReference>
<dbReference type="AlphaFoldDB" id="A0A2I0TDI9"/>
<dbReference type="FunFam" id="2.40.33.10:FF:000023">
    <property type="entry name" value="Pyruvate kinase PKM"/>
    <property type="match status" value="1"/>
</dbReference>
<dbReference type="PROSITE" id="PS00110">
    <property type="entry name" value="PYRUVATE_KINASE"/>
    <property type="match status" value="1"/>
</dbReference>
<keyword evidence="12 16" id="KW-0670">Pyruvate</keyword>
<dbReference type="GO" id="GO:0016301">
    <property type="term" value="F:kinase activity"/>
    <property type="evidence" value="ECO:0007669"/>
    <property type="project" value="UniProtKB-KW"/>
</dbReference>
<evidence type="ECO:0000256" key="1">
    <source>
        <dbReference type="ARBA" id="ARBA00001946"/>
    </source>
</evidence>
<comment type="cofactor">
    <cofactor evidence="1">
        <name>Mg(2+)</name>
        <dbReference type="ChEBI" id="CHEBI:18420"/>
    </cofactor>
</comment>
<evidence type="ECO:0000256" key="14">
    <source>
        <dbReference type="RuleBase" id="RU000504"/>
    </source>
</evidence>
<dbReference type="FunFam" id="3.20.20.60:FF:000025">
    <property type="entry name" value="Pyruvate kinase"/>
    <property type="match status" value="1"/>
</dbReference>
<dbReference type="InterPro" id="IPR015793">
    <property type="entry name" value="Pyrv_Knase_brl"/>
</dbReference>
<dbReference type="Gene3D" id="2.40.33.10">
    <property type="entry name" value="PK beta-barrel domain-like"/>
    <property type="match status" value="1"/>
</dbReference>
<dbReference type="InterPro" id="IPR040442">
    <property type="entry name" value="Pyrv_kinase-like_dom_sf"/>
</dbReference>
<dbReference type="SUPFAM" id="SSF50800">
    <property type="entry name" value="PK beta-barrel domain-like"/>
    <property type="match status" value="1"/>
</dbReference>
<dbReference type="PANTHER" id="PTHR11817">
    <property type="entry name" value="PYRUVATE KINASE"/>
    <property type="match status" value="1"/>
</dbReference>
<name>A0A2I0TDI9_LIMLA</name>
<evidence type="ECO:0000313" key="16">
    <source>
        <dbReference type="EMBL" id="PKU31873.1"/>
    </source>
</evidence>
<comment type="cofactor">
    <cofactor evidence="2">
        <name>K(+)</name>
        <dbReference type="ChEBI" id="CHEBI:29103"/>
    </cofactor>
</comment>
<feature type="domain" description="Pyruvate kinase barrel" evidence="15">
    <location>
        <begin position="102"/>
        <end position="350"/>
    </location>
</feature>
<dbReference type="InterPro" id="IPR015806">
    <property type="entry name" value="Pyrv_Knase_insert_dom_sf"/>
</dbReference>
<reference evidence="17" key="2">
    <citation type="submission" date="2017-12" db="EMBL/GenBank/DDBJ databases">
        <title>Genome sequence of the Bar-tailed Godwit (Limosa lapponica baueri).</title>
        <authorList>
            <person name="Lima N.C.B."/>
            <person name="Parody-Merino A.M."/>
            <person name="Battley P.F."/>
            <person name="Fidler A.E."/>
            <person name="Prosdocimi F."/>
        </authorList>
    </citation>
    <scope>NUCLEOTIDE SEQUENCE [LARGE SCALE GENOMIC DNA]</scope>
</reference>
<dbReference type="PRINTS" id="PR01050">
    <property type="entry name" value="PYRUVTKNASE"/>
</dbReference>